<evidence type="ECO:0000259" key="1">
    <source>
        <dbReference type="Pfam" id="PF07179"/>
    </source>
</evidence>
<evidence type="ECO:0000313" key="3">
    <source>
        <dbReference type="Proteomes" id="UP000515506"/>
    </source>
</evidence>
<feature type="domain" description="SseB protein N-terminal" evidence="1">
    <location>
        <begin position="23"/>
        <end position="115"/>
    </location>
</feature>
<accession>A0ABX6R781</accession>
<organism evidence="2 3">
    <name type="scientific">Pseudoxanthomonas mexicana</name>
    <dbReference type="NCBI Taxonomy" id="128785"/>
    <lineage>
        <taxon>Bacteria</taxon>
        <taxon>Pseudomonadati</taxon>
        <taxon>Pseudomonadota</taxon>
        <taxon>Gammaproteobacteria</taxon>
        <taxon>Lysobacterales</taxon>
        <taxon>Lysobacteraceae</taxon>
        <taxon>Pseudoxanthomonas</taxon>
    </lineage>
</organism>
<gene>
    <name evidence="2" type="ORF">H4W19_09920</name>
</gene>
<sequence length="242" mass="26729">MAMVSEQQLERCFELGLKSFVNEAQFFTCLLNAMVYVHAPVSDDSKNVRLIQFRHPDGFDAIPFFTSAHRSERAASRAVRTIHLPCAELLKATLGATLMVNPNDGGAVLYPEEVRVLLRTGTLDTFEKVESENGFAVRPAENLPSALVETLRMGVAQSPFIKTMFVLEKRPIDGSSAPMTLLLYLGVELKHMERGARAVISAIHNMNPRIDQIIDVAVYDAAGPKPEFINQVGAICMLSPNR</sequence>
<dbReference type="Proteomes" id="UP000515506">
    <property type="component" value="Chromosome"/>
</dbReference>
<protein>
    <submittedName>
        <fullName evidence="2">SseB family protein</fullName>
    </submittedName>
</protein>
<reference evidence="2 3" key="1">
    <citation type="submission" date="2020-08" db="EMBL/GenBank/DDBJ databases">
        <title>Streptomycin resistant and MDR strain, P. mexicana.</title>
        <authorList>
            <person name="Ganesh-kumar S."/>
            <person name="Zhe T."/>
            <person name="Yu Z."/>
            <person name="Min Y."/>
        </authorList>
    </citation>
    <scope>NUCLEOTIDE SEQUENCE [LARGE SCALE GENOMIC DNA]</scope>
    <source>
        <strain evidence="2 3">GTZY</strain>
    </source>
</reference>
<dbReference type="EMBL" id="CP060028">
    <property type="protein sequence ID" value="QND78717.1"/>
    <property type="molecule type" value="Genomic_DNA"/>
</dbReference>
<keyword evidence="3" id="KW-1185">Reference proteome</keyword>
<name>A0ABX6R781_PSEMX</name>
<evidence type="ECO:0000313" key="2">
    <source>
        <dbReference type="EMBL" id="QND78717.1"/>
    </source>
</evidence>
<dbReference type="Pfam" id="PF07179">
    <property type="entry name" value="SseB"/>
    <property type="match status" value="1"/>
</dbReference>
<dbReference type="InterPro" id="IPR009839">
    <property type="entry name" value="SseB_N"/>
</dbReference>
<proteinExistence type="predicted"/>